<sequence>MDLIRDLQSKHPEIVPDFKSSVTKKMPIKVKKPRPSNLLMTSDGYGLKDCICHFPKQHLIDQIKREAKALQVAGQPEEELRKLVLALTHCVFDGESNDGLSDDDEFGLMLADFGEEIERMVSAIDRTVCNDEEFAELVGLANDTLIDLEEYDLSCRPFSGTRKFLKGLLKTLDVSGGEEEDGSDDDDSDDDYNGGYGGHAYGRPNKRQRVQVVHNRGIGPGGYAEGYGGYNGYNNGW</sequence>
<accession>A0ACB5SXA2</accession>
<protein>
    <submittedName>
        <fullName evidence="1">Unnamed protein product</fullName>
    </submittedName>
</protein>
<evidence type="ECO:0000313" key="1">
    <source>
        <dbReference type="EMBL" id="GME75626.1"/>
    </source>
</evidence>
<dbReference type="Proteomes" id="UP001165064">
    <property type="component" value="Unassembled WGS sequence"/>
</dbReference>
<reference evidence="1" key="1">
    <citation type="submission" date="2023-04" db="EMBL/GenBank/DDBJ databases">
        <title>Ambrosiozyma monospora NBRC 10751.</title>
        <authorList>
            <person name="Ichikawa N."/>
            <person name="Sato H."/>
            <person name="Tonouchi N."/>
        </authorList>
    </citation>
    <scope>NUCLEOTIDE SEQUENCE</scope>
    <source>
        <strain evidence="1">NBRC 10751</strain>
    </source>
</reference>
<proteinExistence type="predicted"/>
<dbReference type="EMBL" id="BSXS01001260">
    <property type="protein sequence ID" value="GME75626.1"/>
    <property type="molecule type" value="Genomic_DNA"/>
</dbReference>
<comment type="caution">
    <text evidence="1">The sequence shown here is derived from an EMBL/GenBank/DDBJ whole genome shotgun (WGS) entry which is preliminary data.</text>
</comment>
<gene>
    <name evidence="1" type="ORF">Amon02_000224400</name>
</gene>
<evidence type="ECO:0000313" key="2">
    <source>
        <dbReference type="Proteomes" id="UP001165064"/>
    </source>
</evidence>
<name>A0ACB5SXA2_AMBMO</name>
<organism evidence="1 2">
    <name type="scientific">Ambrosiozyma monospora</name>
    <name type="common">Yeast</name>
    <name type="synonym">Endomycopsis monosporus</name>
    <dbReference type="NCBI Taxonomy" id="43982"/>
    <lineage>
        <taxon>Eukaryota</taxon>
        <taxon>Fungi</taxon>
        <taxon>Dikarya</taxon>
        <taxon>Ascomycota</taxon>
        <taxon>Saccharomycotina</taxon>
        <taxon>Pichiomycetes</taxon>
        <taxon>Pichiales</taxon>
        <taxon>Pichiaceae</taxon>
        <taxon>Ambrosiozyma</taxon>
    </lineage>
</organism>
<keyword evidence="2" id="KW-1185">Reference proteome</keyword>